<dbReference type="OrthoDB" id="46529at2759"/>
<evidence type="ECO:0000256" key="16">
    <source>
        <dbReference type="ARBA" id="ARBA00050199"/>
    </source>
</evidence>
<evidence type="ECO:0000256" key="19">
    <source>
        <dbReference type="ARBA" id="ARBA00064709"/>
    </source>
</evidence>
<evidence type="ECO:0000256" key="10">
    <source>
        <dbReference type="ARBA" id="ARBA00023128"/>
    </source>
</evidence>
<dbReference type="Gene3D" id="3.10.129.10">
    <property type="entry name" value="Hotdog Thioesterase"/>
    <property type="match status" value="1"/>
</dbReference>
<evidence type="ECO:0000313" key="26">
    <source>
        <dbReference type="Proteomes" id="UP000659654"/>
    </source>
</evidence>
<comment type="subcellular location">
    <subcellularLocation>
        <location evidence="3">Cytoplasm</location>
        <location evidence="3">Cytoskeleton</location>
        <location evidence="3">Spindle</location>
    </subcellularLocation>
    <subcellularLocation>
        <location evidence="4">Cytoplasm</location>
        <location evidence="4">Cytosol</location>
    </subcellularLocation>
    <subcellularLocation>
        <location evidence="2">Mitochondrion</location>
    </subcellularLocation>
    <subcellularLocation>
        <location evidence="1">Nucleus</location>
    </subcellularLocation>
</comment>
<dbReference type="EMBL" id="CAJFDI010000002">
    <property type="protein sequence ID" value="CAD5215651.1"/>
    <property type="molecule type" value="Genomic_DNA"/>
</dbReference>
<dbReference type="InterPro" id="IPR006683">
    <property type="entry name" value="Thioestr_dom"/>
</dbReference>
<dbReference type="InterPro" id="IPR003736">
    <property type="entry name" value="PAAI_dom"/>
</dbReference>
<comment type="catalytic activity">
    <reaction evidence="15">
        <text>dodecanoyl-CoA + H2O = dodecanoate + CoA + H(+)</text>
        <dbReference type="Rhea" id="RHEA:30135"/>
        <dbReference type="ChEBI" id="CHEBI:15377"/>
        <dbReference type="ChEBI" id="CHEBI:15378"/>
        <dbReference type="ChEBI" id="CHEBI:18262"/>
        <dbReference type="ChEBI" id="CHEBI:57287"/>
        <dbReference type="ChEBI" id="CHEBI:57375"/>
    </reaction>
    <physiologicalReaction direction="left-to-right" evidence="15">
        <dbReference type="Rhea" id="RHEA:30136"/>
    </physiologicalReaction>
</comment>
<evidence type="ECO:0000256" key="15">
    <source>
        <dbReference type="ARBA" id="ARBA00048074"/>
    </source>
</evidence>
<evidence type="ECO:0000256" key="17">
    <source>
        <dbReference type="ARBA" id="ARBA00052976"/>
    </source>
</evidence>
<evidence type="ECO:0000256" key="4">
    <source>
        <dbReference type="ARBA" id="ARBA00004514"/>
    </source>
</evidence>
<dbReference type="CDD" id="cd03443">
    <property type="entry name" value="PaaI_thioesterase"/>
    <property type="match status" value="1"/>
</dbReference>
<keyword evidence="6" id="KW-0963">Cytoplasm</keyword>
<keyword evidence="7" id="KW-0378">Hydrolase</keyword>
<evidence type="ECO:0000256" key="12">
    <source>
        <dbReference type="ARBA" id="ARBA00023242"/>
    </source>
</evidence>
<comment type="caution">
    <text evidence="25">The sequence shown here is derived from an EMBL/GenBank/DDBJ whole genome shotgun (WGS) entry which is preliminary data.</text>
</comment>
<keyword evidence="12" id="KW-0539">Nucleus</keyword>
<accession>A0A7I8WR63</accession>
<name>A0A7I8WR63_BURXY</name>
<dbReference type="FunFam" id="3.10.129.10:FF:000021">
    <property type="entry name" value="Acyl-coenzyme A thioesterase 13"/>
    <property type="match status" value="1"/>
</dbReference>
<dbReference type="Pfam" id="PF03061">
    <property type="entry name" value="4HBT"/>
    <property type="match status" value="1"/>
</dbReference>
<comment type="catalytic activity">
    <reaction evidence="17">
        <text>a fatty acyl-CoA + H2O = a fatty acid + CoA + H(+)</text>
        <dbReference type="Rhea" id="RHEA:16781"/>
        <dbReference type="ChEBI" id="CHEBI:15377"/>
        <dbReference type="ChEBI" id="CHEBI:15378"/>
        <dbReference type="ChEBI" id="CHEBI:28868"/>
        <dbReference type="ChEBI" id="CHEBI:57287"/>
        <dbReference type="ChEBI" id="CHEBI:77636"/>
    </reaction>
    <physiologicalReaction direction="left-to-right" evidence="17">
        <dbReference type="Rhea" id="RHEA:16782"/>
    </physiologicalReaction>
</comment>
<evidence type="ECO:0000256" key="3">
    <source>
        <dbReference type="ARBA" id="ARBA00004186"/>
    </source>
</evidence>
<dbReference type="GO" id="GO:0047617">
    <property type="term" value="F:fatty acyl-CoA hydrolase activity"/>
    <property type="evidence" value="ECO:0007669"/>
    <property type="project" value="InterPro"/>
</dbReference>
<comment type="function">
    <text evidence="18">Catalyzes the hydrolysis of acyl-CoAs into free fatty acids and coenzyme A (CoASH), regulating their respective intracellular levels. Has acyl-CoA thioesterase activity towards medium (C12) and long-chain (C18) fatty acyl-CoA substrates. Can also hydrolyze 3-hydroxyphenylacetyl-CoA and 3,4-dihydroxyphenylacetyl-CoA (in vitro). May play a role in controlling adaptive thermogenesis.</text>
</comment>
<evidence type="ECO:0000256" key="14">
    <source>
        <dbReference type="ARBA" id="ARBA00047969"/>
    </source>
</evidence>
<evidence type="ECO:0000256" key="23">
    <source>
        <dbReference type="ARBA" id="ARBA00083956"/>
    </source>
</evidence>
<comment type="subunit">
    <text evidence="19">Homotetramer. Interacts with PCTP.</text>
</comment>
<comment type="similarity">
    <text evidence="5">Belongs to the thioesterase PaaI family.</text>
</comment>
<dbReference type="PANTHER" id="PTHR21660:SF59">
    <property type="entry name" value="THIOESTERASE DOMAIN-CONTAINING PROTEIN"/>
    <property type="match status" value="1"/>
</dbReference>
<keyword evidence="26" id="KW-1185">Reference proteome</keyword>
<dbReference type="GO" id="GO:0005634">
    <property type="term" value="C:nucleus"/>
    <property type="evidence" value="ECO:0007669"/>
    <property type="project" value="UniProtKB-SubCell"/>
</dbReference>
<evidence type="ECO:0000256" key="11">
    <source>
        <dbReference type="ARBA" id="ARBA00023212"/>
    </source>
</evidence>
<sequence length="146" mass="15913">MSNKYADAIRKVITAYGKQKNFSSFLGRCNLVSAEKNRVKVEFTVTEDLTNGWQTLHGGCTATMVDMVTTAALYATDDKDVHPGVSVDMALSYYGPANLGDTVILDATVIRKGRTLAYTKADLYLKGSQKPIAFGTHTKAFPPVKQ</sequence>
<evidence type="ECO:0000313" key="25">
    <source>
        <dbReference type="EMBL" id="CAD5215651.1"/>
    </source>
</evidence>
<dbReference type="SUPFAM" id="SSF54637">
    <property type="entry name" value="Thioesterase/thiol ester dehydrase-isomerase"/>
    <property type="match status" value="1"/>
</dbReference>
<dbReference type="InterPro" id="IPR039298">
    <property type="entry name" value="ACOT13"/>
</dbReference>
<evidence type="ECO:0000256" key="18">
    <source>
        <dbReference type="ARBA" id="ARBA00058205"/>
    </source>
</evidence>
<evidence type="ECO:0000256" key="6">
    <source>
        <dbReference type="ARBA" id="ARBA00022490"/>
    </source>
</evidence>
<proteinExistence type="inferred from homology"/>
<feature type="domain" description="Thioesterase" evidence="24">
    <location>
        <begin position="55"/>
        <end position="129"/>
    </location>
</feature>
<gene>
    <name evidence="25" type="ORF">BXYJ_LOCUS4136</name>
</gene>
<evidence type="ECO:0000256" key="5">
    <source>
        <dbReference type="ARBA" id="ARBA00008324"/>
    </source>
</evidence>
<evidence type="ECO:0000256" key="9">
    <source>
        <dbReference type="ARBA" id="ARBA00023098"/>
    </source>
</evidence>
<keyword evidence="9" id="KW-0443">Lipid metabolism</keyword>
<dbReference type="GO" id="GO:0005819">
    <property type="term" value="C:spindle"/>
    <property type="evidence" value="ECO:0007669"/>
    <property type="project" value="UniProtKB-SubCell"/>
</dbReference>
<evidence type="ECO:0000256" key="1">
    <source>
        <dbReference type="ARBA" id="ARBA00004123"/>
    </source>
</evidence>
<evidence type="ECO:0000256" key="2">
    <source>
        <dbReference type="ARBA" id="ARBA00004173"/>
    </source>
</evidence>
<dbReference type="AlphaFoldDB" id="A0A7I8WR63"/>
<keyword evidence="8" id="KW-0007">Acetylation</keyword>
<dbReference type="SMR" id="A0A7I8WR63"/>
<reference evidence="25" key="1">
    <citation type="submission" date="2020-09" db="EMBL/GenBank/DDBJ databases">
        <authorList>
            <person name="Kikuchi T."/>
        </authorList>
    </citation>
    <scope>NUCLEOTIDE SEQUENCE</scope>
    <source>
        <strain evidence="25">Ka4C1</strain>
    </source>
</reference>
<keyword evidence="11" id="KW-0206">Cytoskeleton</keyword>
<evidence type="ECO:0000256" key="22">
    <source>
        <dbReference type="ARBA" id="ARBA00081533"/>
    </source>
</evidence>
<dbReference type="GO" id="GO:0006629">
    <property type="term" value="P:lipid metabolic process"/>
    <property type="evidence" value="ECO:0007669"/>
    <property type="project" value="UniProtKB-KW"/>
</dbReference>
<dbReference type="Proteomes" id="UP000582659">
    <property type="component" value="Unassembled WGS sequence"/>
</dbReference>
<dbReference type="Proteomes" id="UP000659654">
    <property type="component" value="Unassembled WGS sequence"/>
</dbReference>
<evidence type="ECO:0000256" key="20">
    <source>
        <dbReference type="ARBA" id="ARBA00067273"/>
    </source>
</evidence>
<dbReference type="EMBL" id="CAJFCV020000002">
    <property type="protein sequence ID" value="CAG9097624.1"/>
    <property type="molecule type" value="Genomic_DNA"/>
</dbReference>
<evidence type="ECO:0000256" key="21">
    <source>
        <dbReference type="ARBA" id="ARBA00075657"/>
    </source>
</evidence>
<dbReference type="GO" id="GO:0005829">
    <property type="term" value="C:cytosol"/>
    <property type="evidence" value="ECO:0007669"/>
    <property type="project" value="UniProtKB-SubCell"/>
</dbReference>
<comment type="catalytic activity">
    <reaction evidence="14">
        <text>decanoyl-CoA + H2O = decanoate + CoA + H(+)</text>
        <dbReference type="Rhea" id="RHEA:40059"/>
        <dbReference type="ChEBI" id="CHEBI:15377"/>
        <dbReference type="ChEBI" id="CHEBI:15378"/>
        <dbReference type="ChEBI" id="CHEBI:27689"/>
        <dbReference type="ChEBI" id="CHEBI:57287"/>
        <dbReference type="ChEBI" id="CHEBI:61430"/>
    </reaction>
    <physiologicalReaction direction="left-to-right" evidence="14">
        <dbReference type="Rhea" id="RHEA:40060"/>
    </physiologicalReaction>
</comment>
<dbReference type="PANTHER" id="PTHR21660">
    <property type="entry name" value="THIOESTERASE SUPERFAMILY MEMBER-RELATED"/>
    <property type="match status" value="1"/>
</dbReference>
<dbReference type="GO" id="GO:0005739">
    <property type="term" value="C:mitochondrion"/>
    <property type="evidence" value="ECO:0007669"/>
    <property type="project" value="UniProtKB-SubCell"/>
</dbReference>
<protein>
    <recommendedName>
        <fullName evidence="20">Acyl-coenzyme A thioesterase 13</fullName>
    </recommendedName>
    <alternativeName>
        <fullName evidence="22">Hotdog-fold thioesterase superfamily member 2</fullName>
    </alternativeName>
    <alternativeName>
        <fullName evidence="21">Palmitoyl-CoA hydrolase</fullName>
    </alternativeName>
    <alternativeName>
        <fullName evidence="23">Thioesterase superfamily member 2</fullName>
    </alternativeName>
</protein>
<dbReference type="InterPro" id="IPR029069">
    <property type="entry name" value="HotDog_dom_sf"/>
</dbReference>
<organism evidence="25 26">
    <name type="scientific">Bursaphelenchus xylophilus</name>
    <name type="common">Pinewood nematode worm</name>
    <name type="synonym">Aphelenchoides xylophilus</name>
    <dbReference type="NCBI Taxonomy" id="6326"/>
    <lineage>
        <taxon>Eukaryota</taxon>
        <taxon>Metazoa</taxon>
        <taxon>Ecdysozoa</taxon>
        <taxon>Nematoda</taxon>
        <taxon>Chromadorea</taxon>
        <taxon>Rhabditida</taxon>
        <taxon>Tylenchina</taxon>
        <taxon>Tylenchomorpha</taxon>
        <taxon>Aphelenchoidea</taxon>
        <taxon>Aphelenchoididae</taxon>
        <taxon>Bursaphelenchus</taxon>
    </lineage>
</organism>
<comment type="catalytic activity">
    <reaction evidence="16">
        <text>hexanoyl-CoA + H2O = hexanoate + CoA + H(+)</text>
        <dbReference type="Rhea" id="RHEA:40115"/>
        <dbReference type="ChEBI" id="CHEBI:15377"/>
        <dbReference type="ChEBI" id="CHEBI:15378"/>
        <dbReference type="ChEBI" id="CHEBI:17120"/>
        <dbReference type="ChEBI" id="CHEBI:57287"/>
        <dbReference type="ChEBI" id="CHEBI:62620"/>
    </reaction>
    <physiologicalReaction direction="left-to-right" evidence="16">
        <dbReference type="Rhea" id="RHEA:40116"/>
    </physiologicalReaction>
</comment>
<comment type="catalytic activity">
    <reaction evidence="13">
        <text>octanoyl-CoA + H2O = octanoate + CoA + H(+)</text>
        <dbReference type="Rhea" id="RHEA:30143"/>
        <dbReference type="ChEBI" id="CHEBI:15377"/>
        <dbReference type="ChEBI" id="CHEBI:15378"/>
        <dbReference type="ChEBI" id="CHEBI:25646"/>
        <dbReference type="ChEBI" id="CHEBI:57287"/>
        <dbReference type="ChEBI" id="CHEBI:57386"/>
    </reaction>
    <physiologicalReaction direction="left-to-right" evidence="13">
        <dbReference type="Rhea" id="RHEA:30144"/>
    </physiologicalReaction>
</comment>
<evidence type="ECO:0000256" key="13">
    <source>
        <dbReference type="ARBA" id="ARBA00047588"/>
    </source>
</evidence>
<evidence type="ECO:0000256" key="7">
    <source>
        <dbReference type="ARBA" id="ARBA00022801"/>
    </source>
</evidence>
<keyword evidence="10" id="KW-0496">Mitochondrion</keyword>
<evidence type="ECO:0000256" key="8">
    <source>
        <dbReference type="ARBA" id="ARBA00022990"/>
    </source>
</evidence>
<dbReference type="NCBIfam" id="TIGR00369">
    <property type="entry name" value="unchar_dom_1"/>
    <property type="match status" value="1"/>
</dbReference>
<evidence type="ECO:0000259" key="24">
    <source>
        <dbReference type="Pfam" id="PF03061"/>
    </source>
</evidence>